<dbReference type="SMART" id="SM00331">
    <property type="entry name" value="PP2C_SIG"/>
    <property type="match status" value="1"/>
</dbReference>
<name>A0A9X1X089_9GAMM</name>
<keyword evidence="6" id="KW-0812">Transmembrane</keyword>
<feature type="domain" description="PPM-type phosphatase" evidence="8">
    <location>
        <begin position="5"/>
        <end position="235"/>
    </location>
</feature>
<dbReference type="SUPFAM" id="SSF56112">
    <property type="entry name" value="Protein kinase-like (PK-like)"/>
    <property type="match status" value="1"/>
</dbReference>
<dbReference type="Gene3D" id="1.10.510.10">
    <property type="entry name" value="Transferase(Phosphotransferase) domain 1"/>
    <property type="match status" value="1"/>
</dbReference>
<evidence type="ECO:0000313" key="9">
    <source>
        <dbReference type="EMBL" id="MCJ8146690.1"/>
    </source>
</evidence>
<dbReference type="Proteomes" id="UP001139701">
    <property type="component" value="Unassembled WGS sequence"/>
</dbReference>
<evidence type="ECO:0000259" key="7">
    <source>
        <dbReference type="PROSITE" id="PS50011"/>
    </source>
</evidence>
<dbReference type="InterPro" id="IPR008266">
    <property type="entry name" value="Tyr_kinase_AS"/>
</dbReference>
<dbReference type="GO" id="GO:0005524">
    <property type="term" value="F:ATP binding"/>
    <property type="evidence" value="ECO:0007669"/>
    <property type="project" value="UniProtKB-KW"/>
</dbReference>
<evidence type="ECO:0000256" key="5">
    <source>
        <dbReference type="ARBA" id="ARBA00022840"/>
    </source>
</evidence>
<dbReference type="SMART" id="SM00220">
    <property type="entry name" value="S_TKc"/>
    <property type="match status" value="1"/>
</dbReference>
<evidence type="ECO:0000256" key="1">
    <source>
        <dbReference type="ARBA" id="ARBA00022527"/>
    </source>
</evidence>
<dbReference type="Pfam" id="PF00069">
    <property type="entry name" value="Pkinase"/>
    <property type="match status" value="1"/>
</dbReference>
<keyword evidence="3" id="KW-0547">Nucleotide-binding</keyword>
<evidence type="ECO:0000256" key="4">
    <source>
        <dbReference type="ARBA" id="ARBA00022777"/>
    </source>
</evidence>
<dbReference type="PANTHER" id="PTHR24351">
    <property type="entry name" value="RIBOSOMAL PROTEIN S6 KINASE"/>
    <property type="match status" value="1"/>
</dbReference>
<dbReference type="SMART" id="SM00332">
    <property type="entry name" value="PP2Cc"/>
    <property type="match status" value="1"/>
</dbReference>
<keyword evidence="1" id="KW-0723">Serine/threonine-protein kinase</keyword>
<evidence type="ECO:0000259" key="8">
    <source>
        <dbReference type="PROSITE" id="PS51746"/>
    </source>
</evidence>
<comment type="caution">
    <text evidence="9">The sequence shown here is derived from an EMBL/GenBank/DDBJ whole genome shotgun (WGS) entry which is preliminary data.</text>
</comment>
<dbReference type="InterPro" id="IPR011009">
    <property type="entry name" value="Kinase-like_dom_sf"/>
</dbReference>
<dbReference type="SUPFAM" id="SSF81606">
    <property type="entry name" value="PP2C-like"/>
    <property type="match status" value="1"/>
</dbReference>
<evidence type="ECO:0000256" key="3">
    <source>
        <dbReference type="ARBA" id="ARBA00022741"/>
    </source>
</evidence>
<accession>A0A9X1X089</accession>
<proteinExistence type="predicted"/>
<keyword evidence="2" id="KW-0808">Transferase</keyword>
<feature type="transmembrane region" description="Helical" evidence="6">
    <location>
        <begin position="551"/>
        <end position="569"/>
    </location>
</feature>
<dbReference type="InterPro" id="IPR036457">
    <property type="entry name" value="PPM-type-like_dom_sf"/>
</dbReference>
<dbReference type="PROSITE" id="PS51746">
    <property type="entry name" value="PPM_2"/>
    <property type="match status" value="1"/>
</dbReference>
<dbReference type="InterPro" id="IPR001932">
    <property type="entry name" value="PPM-type_phosphatase-like_dom"/>
</dbReference>
<organism evidence="9 10">
    <name type="scientific">Acinetobacter sedimenti</name>
    <dbReference type="NCBI Taxonomy" id="2919922"/>
    <lineage>
        <taxon>Bacteria</taxon>
        <taxon>Pseudomonadati</taxon>
        <taxon>Pseudomonadota</taxon>
        <taxon>Gammaproteobacteria</taxon>
        <taxon>Moraxellales</taxon>
        <taxon>Moraxellaceae</taxon>
        <taxon>Acinetobacter</taxon>
    </lineage>
</organism>
<feature type="domain" description="Protein kinase" evidence="7">
    <location>
        <begin position="268"/>
        <end position="533"/>
    </location>
</feature>
<keyword evidence="4 9" id="KW-0418">Kinase</keyword>
<dbReference type="EMBL" id="JAKUML010000009">
    <property type="protein sequence ID" value="MCJ8146690.1"/>
    <property type="molecule type" value="Genomic_DNA"/>
</dbReference>
<dbReference type="Gene3D" id="3.60.40.10">
    <property type="entry name" value="PPM-type phosphatase domain"/>
    <property type="match status" value="1"/>
</dbReference>
<keyword evidence="10" id="KW-1185">Reference proteome</keyword>
<evidence type="ECO:0000313" key="10">
    <source>
        <dbReference type="Proteomes" id="UP001139701"/>
    </source>
</evidence>
<dbReference type="RefSeq" id="WP_241571440.1">
    <property type="nucleotide sequence ID" value="NZ_JAKUML010000009.1"/>
</dbReference>
<reference evidence="9" key="1">
    <citation type="submission" date="2022-02" db="EMBL/GenBank/DDBJ databases">
        <title>Acinetobacter A3.8 sp. nov., isolated from Sediment (Zhairuo Island).</title>
        <authorList>
            <person name="Zheng K."/>
        </authorList>
    </citation>
    <scope>NUCLEOTIDE SEQUENCE</scope>
    <source>
        <strain evidence="9">A3.8</strain>
    </source>
</reference>
<dbReference type="PROSITE" id="PS00109">
    <property type="entry name" value="PROTEIN_KINASE_TYR"/>
    <property type="match status" value="1"/>
</dbReference>
<evidence type="ECO:0000256" key="6">
    <source>
        <dbReference type="SAM" id="Phobius"/>
    </source>
</evidence>
<dbReference type="Pfam" id="PF13672">
    <property type="entry name" value="PP2C_2"/>
    <property type="match status" value="1"/>
</dbReference>
<sequence>MLEIEIGQYSHQGRKAENQDFHAASIPQNYLRKLKGIAVALADGISSSNVSHIASKTAVSSFLNDYFSTPETWTVKTSALRVIDATNTWLYAQTRQSQYRYDKDRGYVCTLSALVLKGQFAHLFHIGDSRIYRLQAGQLEQLTTDHRVWLSQQENYLSRALGVSAKVDVDYQNHQIYVDDIFLLITDGVYEFIEAEKLKAFLALDADLDQIAQLIVEHAFEQGSDDNLSIQVIKIKQLAAQEDFESHQATQQLADVPELKAKMQFDGFEIVRELHQNHRSRLYLATDTANHAQCVLKVPAVEVQQDQRLIEQFMLEEWVAKRIQSPYVLSAYTLTRPRHYRYQCLEYVQGQTLKQWLIDQGLPLPLGKVRGIIEQVAKGLQSMHRLEILHQDIRPENIMIDEFSNIKIIDFGASQVAGLKESAPAQDELPFGAMAYLAPEYLVGGLIGTQADQYALAVMTYYMLTGQLPYGTAVVQAKSKKDLKNLKYIPAICYVEEIPLWLDTTLEKALSVQPQQRYQEISEFIYDLKHPNPQYLGAKKPSLIERHPVKFWQALSGILFLLLVLSLLWRPI</sequence>
<dbReference type="CDD" id="cd14014">
    <property type="entry name" value="STKc_PknB_like"/>
    <property type="match status" value="1"/>
</dbReference>
<dbReference type="CDD" id="cd00143">
    <property type="entry name" value="PP2Cc"/>
    <property type="match status" value="1"/>
</dbReference>
<keyword evidence="5" id="KW-0067">ATP-binding</keyword>
<protein>
    <submittedName>
        <fullName evidence="9">Protein kinase</fullName>
    </submittedName>
</protein>
<dbReference type="AlphaFoldDB" id="A0A9X1X089"/>
<evidence type="ECO:0000256" key="2">
    <source>
        <dbReference type="ARBA" id="ARBA00022679"/>
    </source>
</evidence>
<dbReference type="Gene3D" id="3.30.200.20">
    <property type="entry name" value="Phosphorylase Kinase, domain 1"/>
    <property type="match status" value="1"/>
</dbReference>
<dbReference type="GO" id="GO:0004674">
    <property type="term" value="F:protein serine/threonine kinase activity"/>
    <property type="evidence" value="ECO:0007669"/>
    <property type="project" value="UniProtKB-KW"/>
</dbReference>
<keyword evidence="6" id="KW-1133">Transmembrane helix</keyword>
<keyword evidence="6" id="KW-0472">Membrane</keyword>
<dbReference type="InterPro" id="IPR000719">
    <property type="entry name" value="Prot_kinase_dom"/>
</dbReference>
<dbReference type="PROSITE" id="PS50011">
    <property type="entry name" value="PROTEIN_KINASE_DOM"/>
    <property type="match status" value="1"/>
</dbReference>
<gene>
    <name evidence="9" type="ORF">MKI79_07225</name>
</gene>